<evidence type="ECO:0000313" key="2">
    <source>
        <dbReference type="Proteomes" id="UP001163321"/>
    </source>
</evidence>
<dbReference type="Proteomes" id="UP001163321">
    <property type="component" value="Chromosome 8"/>
</dbReference>
<gene>
    <name evidence="1" type="ORF">PsorP6_003428</name>
</gene>
<proteinExistence type="predicted"/>
<protein>
    <submittedName>
        <fullName evidence="1">Uncharacterized protein</fullName>
    </submittedName>
</protein>
<reference evidence="1 2" key="1">
    <citation type="journal article" date="2022" name="bioRxiv">
        <title>The genome of the oomycete Peronosclerospora sorghi, a cosmopolitan pathogen of maize and sorghum, is inflated with dispersed pseudogenes.</title>
        <authorList>
            <person name="Fletcher K."/>
            <person name="Martin F."/>
            <person name="Isakeit T."/>
            <person name="Cavanaugh K."/>
            <person name="Magill C."/>
            <person name="Michelmore R."/>
        </authorList>
    </citation>
    <scope>NUCLEOTIDE SEQUENCE [LARGE SCALE GENOMIC DNA]</scope>
    <source>
        <strain evidence="1">P6</strain>
    </source>
</reference>
<accession>A0ACC0VKP1</accession>
<name>A0ACC0VKP1_9STRA</name>
<evidence type="ECO:0000313" key="1">
    <source>
        <dbReference type="EMBL" id="KAI9907064.1"/>
    </source>
</evidence>
<organism evidence="1 2">
    <name type="scientific">Peronosclerospora sorghi</name>
    <dbReference type="NCBI Taxonomy" id="230839"/>
    <lineage>
        <taxon>Eukaryota</taxon>
        <taxon>Sar</taxon>
        <taxon>Stramenopiles</taxon>
        <taxon>Oomycota</taxon>
        <taxon>Peronosporomycetes</taxon>
        <taxon>Peronosporales</taxon>
        <taxon>Peronosporaceae</taxon>
        <taxon>Peronosclerospora</taxon>
    </lineage>
</organism>
<dbReference type="EMBL" id="CM047587">
    <property type="protein sequence ID" value="KAI9907064.1"/>
    <property type="molecule type" value="Genomic_DNA"/>
</dbReference>
<keyword evidence="2" id="KW-1185">Reference proteome</keyword>
<comment type="caution">
    <text evidence="1">The sequence shown here is derived from an EMBL/GenBank/DDBJ whole genome shotgun (WGS) entry which is preliminary data.</text>
</comment>
<sequence length="288" mass="32881">MFRLCKQYFVSCSPSIMCSSDDESEFLSFMESNDLFEESVTQQAKRREAEFYVDNYMERDWGLAARQRKVQGLNKDVVSENTLELRAHKQIVFQEKQGQQAKVWDCALVLAKVLANDALFPQDFFLNKRVIELGCGIGVPGLTAASLGAKEVLLTDMPMSIPWIQVNIDRNQALHYISDNIHAKGLMWGEQHVLLPFDVILCSDLLYGHLDISEKLVQTIVQLSHPNTLIISSHEARFAGDKGESFFDLFSKINFQVDQVPREYLDIVYSAANIHVYFIRPPQKHSTK</sequence>